<dbReference type="PANTHER" id="PTHR42709">
    <property type="entry name" value="ALKALINE PHOSPHATASE LIKE PROTEIN"/>
    <property type="match status" value="1"/>
</dbReference>
<dbReference type="GO" id="GO:0004792">
    <property type="term" value="F:thiosulfate-cyanide sulfurtransferase activity"/>
    <property type="evidence" value="ECO:0007669"/>
    <property type="project" value="InterPro"/>
</dbReference>
<dbReference type="Gene3D" id="3.40.250.10">
    <property type="entry name" value="Rhodanese-like domain"/>
    <property type="match status" value="1"/>
</dbReference>
<dbReference type="PROSITE" id="PS50206">
    <property type="entry name" value="RHODANESE_3"/>
    <property type="match status" value="1"/>
</dbReference>
<dbReference type="CDD" id="cd01444">
    <property type="entry name" value="GlpE_ST"/>
    <property type="match status" value="1"/>
</dbReference>
<dbReference type="InterPro" id="IPR036873">
    <property type="entry name" value="Rhodanese-like_dom_sf"/>
</dbReference>
<sequence>MQELVDRYGALLVFANVLALSLGLPVPAMPTLVLVGAGLALQPEAMWLPLLGVLAVSVAASLIGDSVWFYAGRRYGNRTLQSLCRLSLSRDTCMKRTERFYGRFGVRVLSVAKFIPGLSMVSVPLAGAMQARLPLFLRYDGLGAALWAALGLGLGVVFARQVETVIDALSQLGTGAGVLIGVLLAAYVGWRWWRRRTLLRSLEGARIDPPELEALVRAGQPPVVFDIRAPGFRDVDPYVIPGAVFADERQLDGILATYPRDGKVVIYCACPDEVSAAWMAARLREAGFRDVLPLRGGIDAWRDAGYAVERIGG</sequence>
<evidence type="ECO:0000313" key="11">
    <source>
        <dbReference type="Proteomes" id="UP000515838"/>
    </source>
</evidence>
<dbReference type="GO" id="GO:0005737">
    <property type="term" value="C:cytoplasm"/>
    <property type="evidence" value="ECO:0007669"/>
    <property type="project" value="InterPro"/>
</dbReference>
<feature type="transmembrane region" description="Helical" evidence="6">
    <location>
        <begin position="12"/>
        <end position="41"/>
    </location>
</feature>
<feature type="transmembrane region" description="Helical" evidence="6">
    <location>
        <begin position="104"/>
        <end position="129"/>
    </location>
</feature>
<name>A0A7G6USF1_PSEMX</name>
<feature type="transmembrane region" description="Helical" evidence="6">
    <location>
        <begin position="47"/>
        <end position="71"/>
    </location>
</feature>
<keyword evidence="10" id="KW-1185">Reference proteome</keyword>
<organism evidence="9 11">
    <name type="scientific">Pseudoxanthomonas mexicana</name>
    <dbReference type="NCBI Taxonomy" id="128785"/>
    <lineage>
        <taxon>Bacteria</taxon>
        <taxon>Pseudomonadati</taxon>
        <taxon>Pseudomonadota</taxon>
        <taxon>Gammaproteobacteria</taxon>
        <taxon>Lysobacterales</taxon>
        <taxon>Lysobacteraceae</taxon>
        <taxon>Pseudoxanthomonas</taxon>
    </lineage>
</organism>
<keyword evidence="3 6" id="KW-0812">Transmembrane</keyword>
<dbReference type="InterPro" id="IPR001763">
    <property type="entry name" value="Rhodanese-like_dom"/>
</dbReference>
<evidence type="ECO:0000256" key="4">
    <source>
        <dbReference type="ARBA" id="ARBA00022989"/>
    </source>
</evidence>
<evidence type="ECO:0000256" key="1">
    <source>
        <dbReference type="ARBA" id="ARBA00004651"/>
    </source>
</evidence>
<evidence type="ECO:0000256" key="2">
    <source>
        <dbReference type="ARBA" id="ARBA00022475"/>
    </source>
</evidence>
<dbReference type="Pfam" id="PF09335">
    <property type="entry name" value="VTT_dom"/>
    <property type="match status" value="1"/>
</dbReference>
<dbReference type="EMBL" id="CP060731">
    <property type="protein sequence ID" value="QNN79680.1"/>
    <property type="molecule type" value="Genomic_DNA"/>
</dbReference>
<evidence type="ECO:0000313" key="9">
    <source>
        <dbReference type="EMBL" id="QNN79680.1"/>
    </source>
</evidence>
<dbReference type="AlphaFoldDB" id="A0A7G6USF1"/>
<gene>
    <name evidence="8" type="ORF">H4W19_02115</name>
    <name evidence="9" type="ORF">IAE60_10820</name>
</gene>
<dbReference type="SUPFAM" id="SSF52821">
    <property type="entry name" value="Rhodanese/Cell cycle control phosphatase"/>
    <property type="match status" value="1"/>
</dbReference>
<dbReference type="GeneID" id="81471465"/>
<keyword evidence="2" id="KW-1003">Cell membrane</keyword>
<dbReference type="RefSeq" id="WP_185896964.1">
    <property type="nucleotide sequence ID" value="NZ_CP060028.1"/>
</dbReference>
<dbReference type="SMART" id="SM00450">
    <property type="entry name" value="RHOD"/>
    <property type="match status" value="1"/>
</dbReference>
<evidence type="ECO:0000313" key="8">
    <source>
        <dbReference type="EMBL" id="QND81948.1"/>
    </source>
</evidence>
<dbReference type="Proteomes" id="UP000515838">
    <property type="component" value="Chromosome"/>
</dbReference>
<feature type="domain" description="Rhodanese" evidence="7">
    <location>
        <begin position="218"/>
        <end position="310"/>
    </location>
</feature>
<keyword evidence="5 6" id="KW-0472">Membrane</keyword>
<dbReference type="PANTHER" id="PTHR42709:SF6">
    <property type="entry name" value="UNDECAPRENYL PHOSPHATE TRANSPORTER A"/>
    <property type="match status" value="1"/>
</dbReference>
<comment type="subcellular location">
    <subcellularLocation>
        <location evidence="1">Cell membrane</location>
        <topology evidence="1">Multi-pass membrane protein</topology>
    </subcellularLocation>
</comment>
<accession>A0A7G6USF1</accession>
<evidence type="ECO:0000256" key="5">
    <source>
        <dbReference type="ARBA" id="ARBA00023136"/>
    </source>
</evidence>
<dbReference type="GO" id="GO:0005886">
    <property type="term" value="C:plasma membrane"/>
    <property type="evidence" value="ECO:0007669"/>
    <property type="project" value="UniProtKB-SubCell"/>
</dbReference>
<dbReference type="EMBL" id="CP060028">
    <property type="protein sequence ID" value="QND81948.1"/>
    <property type="molecule type" value="Genomic_DNA"/>
</dbReference>
<evidence type="ECO:0000256" key="6">
    <source>
        <dbReference type="SAM" id="Phobius"/>
    </source>
</evidence>
<feature type="transmembrane region" description="Helical" evidence="6">
    <location>
        <begin position="141"/>
        <end position="160"/>
    </location>
</feature>
<dbReference type="InterPro" id="IPR051311">
    <property type="entry name" value="DedA_domain"/>
</dbReference>
<evidence type="ECO:0000313" key="10">
    <source>
        <dbReference type="Proteomes" id="UP000515506"/>
    </source>
</evidence>
<dbReference type="Proteomes" id="UP000515506">
    <property type="component" value="Chromosome"/>
</dbReference>
<protein>
    <submittedName>
        <fullName evidence="9">VTT domain-containing protein</fullName>
    </submittedName>
</protein>
<proteinExistence type="predicted"/>
<dbReference type="InterPro" id="IPR023695">
    <property type="entry name" value="Thiosulf_sulfurTrfase"/>
</dbReference>
<feature type="transmembrane region" description="Helical" evidence="6">
    <location>
        <begin position="172"/>
        <end position="193"/>
    </location>
</feature>
<dbReference type="Pfam" id="PF00581">
    <property type="entry name" value="Rhodanese"/>
    <property type="match status" value="1"/>
</dbReference>
<keyword evidence="4 6" id="KW-1133">Transmembrane helix</keyword>
<evidence type="ECO:0000259" key="7">
    <source>
        <dbReference type="PROSITE" id="PS50206"/>
    </source>
</evidence>
<evidence type="ECO:0000256" key="3">
    <source>
        <dbReference type="ARBA" id="ARBA00022692"/>
    </source>
</evidence>
<reference evidence="9 11" key="1">
    <citation type="submission" date="2020-08" db="EMBL/GenBank/DDBJ databases">
        <title>Streptomycin Non-resistant strain, P. mexicana.</title>
        <authorList>
            <person name="Ganesh-Kumar S."/>
            <person name="Zhe T."/>
            <person name="Yu Z."/>
            <person name="Min Y."/>
        </authorList>
    </citation>
    <scope>NUCLEOTIDE SEQUENCE [LARGE SCALE GENOMIC DNA]</scope>
    <source>
        <strain evidence="9 11">GTZY2</strain>
    </source>
</reference>
<dbReference type="InterPro" id="IPR032816">
    <property type="entry name" value="VTT_dom"/>
</dbReference>
<reference evidence="8 10" key="2">
    <citation type="submission" date="2020-08" db="EMBL/GenBank/DDBJ databases">
        <title>Streptomycin resistant and MDR strain, P. mexicana.</title>
        <authorList>
            <person name="Ganesh-kumar S."/>
            <person name="Zhe T."/>
            <person name="Yu Z."/>
            <person name="Min Y."/>
        </authorList>
    </citation>
    <scope>NUCLEOTIDE SEQUENCE [LARGE SCALE GENOMIC DNA]</scope>
    <source>
        <strain evidence="8 10">GTZY</strain>
    </source>
</reference>